<evidence type="ECO:0000256" key="7">
    <source>
        <dbReference type="ARBA" id="ARBA00022723"/>
    </source>
</evidence>
<feature type="region of interest" description="Disordered" evidence="14">
    <location>
        <begin position="691"/>
        <end position="711"/>
    </location>
</feature>
<evidence type="ECO:0000256" key="5">
    <source>
        <dbReference type="ARBA" id="ARBA00022679"/>
    </source>
</evidence>
<dbReference type="InterPro" id="IPR003545">
    <property type="entry name" value="Telomerase_RT"/>
</dbReference>
<dbReference type="SMART" id="SM00975">
    <property type="entry name" value="Telomerase_RBD"/>
    <property type="match status" value="1"/>
</dbReference>
<comment type="function">
    <text evidence="13">Telomerase is a ribonucleoprotein enzyme essential for the replication of chromosome termini in most eukaryotes. It elongates telomeres. It is a reverse transcriptase that adds simple sequence repeats to chromosome ends by copying a template sequence within the RNA component of the enzyme.</text>
</comment>
<dbReference type="GO" id="GO:0005634">
    <property type="term" value="C:nucleus"/>
    <property type="evidence" value="ECO:0007669"/>
    <property type="project" value="UniProtKB-SubCell"/>
</dbReference>
<name>A0ABD3N7M0_9STRA</name>
<keyword evidence="4 13" id="KW-0158">Chromosome</keyword>
<evidence type="ECO:0000256" key="12">
    <source>
        <dbReference type="ARBA" id="ARBA00048173"/>
    </source>
</evidence>
<evidence type="ECO:0000313" key="16">
    <source>
        <dbReference type="EMBL" id="KAL3772036.1"/>
    </source>
</evidence>
<dbReference type="GO" id="GO:0046872">
    <property type="term" value="F:metal ion binding"/>
    <property type="evidence" value="ECO:0007669"/>
    <property type="project" value="UniProtKB-KW"/>
</dbReference>
<dbReference type="InterPro" id="IPR021891">
    <property type="entry name" value="Telomerase_RBD"/>
</dbReference>
<dbReference type="PANTHER" id="PTHR12066">
    <property type="entry name" value="TELOMERASE REVERSE TRANSCRIPTASE"/>
    <property type="match status" value="1"/>
</dbReference>
<evidence type="ECO:0000256" key="8">
    <source>
        <dbReference type="ARBA" id="ARBA00022842"/>
    </source>
</evidence>
<dbReference type="Gene3D" id="1.10.357.90">
    <property type="match status" value="1"/>
</dbReference>
<keyword evidence="9 13" id="KW-0779">Telomere</keyword>
<keyword evidence="7 13" id="KW-0479">Metal-binding</keyword>
<dbReference type="Gene3D" id="3.30.70.2630">
    <property type="match status" value="1"/>
</dbReference>
<evidence type="ECO:0000256" key="13">
    <source>
        <dbReference type="RuleBase" id="RU365061"/>
    </source>
</evidence>
<evidence type="ECO:0000256" key="9">
    <source>
        <dbReference type="ARBA" id="ARBA00022895"/>
    </source>
</evidence>
<dbReference type="Gene3D" id="1.10.132.70">
    <property type="match status" value="1"/>
</dbReference>
<dbReference type="CDD" id="cd01648">
    <property type="entry name" value="TERT"/>
    <property type="match status" value="1"/>
</dbReference>
<evidence type="ECO:0000313" key="17">
    <source>
        <dbReference type="Proteomes" id="UP001530293"/>
    </source>
</evidence>
<keyword evidence="5 13" id="KW-0808">Transferase</keyword>
<feature type="compositionally biased region" description="Polar residues" evidence="14">
    <location>
        <begin position="170"/>
        <end position="193"/>
    </location>
</feature>
<keyword evidence="10 13" id="KW-0695">RNA-directed DNA polymerase</keyword>
<evidence type="ECO:0000256" key="6">
    <source>
        <dbReference type="ARBA" id="ARBA00022695"/>
    </source>
</evidence>
<evidence type="ECO:0000256" key="1">
    <source>
        <dbReference type="ARBA" id="ARBA00008001"/>
    </source>
</evidence>
<feature type="domain" description="Reverse transcriptase" evidence="15">
    <location>
        <begin position="964"/>
        <end position="1353"/>
    </location>
</feature>
<evidence type="ECO:0000256" key="2">
    <source>
        <dbReference type="ARBA" id="ARBA00012493"/>
    </source>
</evidence>
<comment type="subcellular location">
    <subcellularLocation>
        <location evidence="13">Nucleus</location>
    </subcellularLocation>
    <subcellularLocation>
        <location evidence="13">Chromosome</location>
        <location evidence="13">Telomere</location>
    </subcellularLocation>
</comment>
<accession>A0ABD3N7M0</accession>
<sequence length="1564" mass="175617">MPNVDTNTASSSTTSGGGSCNSNAKAAIPIVVQRALGMHNLLPDADADAHYDGGGNEHDHDNENNDVHGLEGFFLPDYLLLRCGSKSAALELPDELMRAWEEVRPRGPQLKTTSCCSTDTDGKPISSSKSCSTTNPGGNRTKGVDRSRKRKRKSHHRRRHLALQDESSKGESTNEIMNTNISSNDGGEEPTNNRIRRRKRKKRRRKMSQGKNIDTDDDLDPSNNVIAGGGGCNNEERDHWINYQILARVIIAPFTSSLLGVMKRCKKIEEQRIMQHQYDHDGTTTSGECITTRPAFAQDTSEGGVTSSKPLVEVGATTNNVYQKCRTKKNHFLTLASPQELLETIVDGAICTLVRRTHRFRCQSSSSSSSQFKRNPTRYNLNNTKFSVAATVGNVGRRVIHRRRVRRRRGNKEDALITNTPATTFSTTSKEGCKPAGGVAAGPSANNIHWLLEENLLSTGYSLGSGDTTFTITRNDPNTTNQHQKNHHHLRGCPNMAPGIHCIHPNPLSSYGRSSTLMRLLHRVIGDDALREILVNCIVLIPSVSTDVPPTSMASMKSSSSSSAVSFHRGNYFQLCGPPITMLAKKFDGMSKASMAATTTTTTTATKTIKATAAATTNHESRQKKRKRGDVELASTRESDGITNWSISNAAAKDEKLGTGERWDPNRPIPRDNLFYCDFYNKHVGLSPRHLLNQHEDKSTDGSKCKDDRTNSSSVDVKLLNAMTQIWPMTKCGGNKVIVINSNKRRGRWRHLRECGIAMCKEVRRRQQQCNYSRLLEHYCPLPAIDTTSTNDPDGKALLTQHVTLHHTPVGNVVSFVKAILRCAFPSSFWGSLHNFNQVIRTMKVFLNLGRIEQLPEKAIVDGIRVLDMKWLLPNVCKTDQPRCPPKLTLSAHKSATTLVRNVMRWLYCQFIIPVLRSTFYITETEFTGSNVMYYRRPVWTRIKSLSMKLLLKQQYREMSAVKVQKLLSNHNVGCPPAPLRILPKASGIRAIAMLSRSCAVDSNPGHISGARNNCLRRKSGPAPNKILQSTFHALKYEYEKRPSLFGAGVFGLTEVFPSFCLFVDALKKRESSLNLTMKGHNYGGVGGGGSRRTPLYFASADIKHCYDTIHQKRLYELMRSVVDEDVYMTKNNFILHCNNRNRSLRCRWTKRTFSPDQLARFHHATSNVSTNRYFNSVFVEGVHCSIEKKEKISGLLRDHIFGQILVANGNRGQRYLLQHSGIPQGSILSSMLCNIYFGNIEAILFDGVFEEGSSHIIRGCSSTDCDAVFVQTKSDIHLLLRIVDDFLLISSSKDTSVRFIKKLNDGVPSLNVNINGDKSRVNYRISLENNSTGKMEEVKACNDFFPWCGLLIDTRTCEISLDFNRFHGSHSIDTVVIHRTGNEGLNLKKKMKDFVRPRCCQRLLFSSDVNRIDMIRLNFYQTFLLCAVKLVYYMSGIGCREEASTQQLQFIYDSACDTIHFAFSLISSKMKHGHWRSTSSISTNLRNFTSFQLSWEDAWWLGRHAFRHVFQRQIKMRRRSARTQRILCQLFSDCARSGNGISSASEKELLAVTSRAFRQFPMT</sequence>
<comment type="catalytic activity">
    <reaction evidence="12 13">
        <text>DNA(n) + a 2'-deoxyribonucleoside 5'-triphosphate = DNA(n+1) + diphosphate</text>
        <dbReference type="Rhea" id="RHEA:22508"/>
        <dbReference type="Rhea" id="RHEA-COMP:17339"/>
        <dbReference type="Rhea" id="RHEA-COMP:17340"/>
        <dbReference type="ChEBI" id="CHEBI:33019"/>
        <dbReference type="ChEBI" id="CHEBI:61560"/>
        <dbReference type="ChEBI" id="CHEBI:173112"/>
        <dbReference type="EC" id="2.7.7.49"/>
    </reaction>
</comment>
<feature type="compositionally biased region" description="Basic and acidic residues" evidence="14">
    <location>
        <begin position="693"/>
        <end position="710"/>
    </location>
</feature>
<evidence type="ECO:0000256" key="14">
    <source>
        <dbReference type="SAM" id="MobiDB-lite"/>
    </source>
</evidence>
<feature type="region of interest" description="Disordered" evidence="14">
    <location>
        <begin position="611"/>
        <end position="637"/>
    </location>
</feature>
<evidence type="ECO:0000259" key="15">
    <source>
        <dbReference type="PROSITE" id="PS50878"/>
    </source>
</evidence>
<dbReference type="EMBL" id="JALLBG020000017">
    <property type="protein sequence ID" value="KAL3772036.1"/>
    <property type="molecule type" value="Genomic_DNA"/>
</dbReference>
<organism evidence="16 17">
    <name type="scientific">Discostella pseudostelligera</name>
    <dbReference type="NCBI Taxonomy" id="259834"/>
    <lineage>
        <taxon>Eukaryota</taxon>
        <taxon>Sar</taxon>
        <taxon>Stramenopiles</taxon>
        <taxon>Ochrophyta</taxon>
        <taxon>Bacillariophyta</taxon>
        <taxon>Coscinodiscophyceae</taxon>
        <taxon>Thalassiosirophycidae</taxon>
        <taxon>Stephanodiscales</taxon>
        <taxon>Stephanodiscaceae</taxon>
        <taxon>Discostella</taxon>
    </lineage>
</organism>
<dbReference type="GO" id="GO:0003720">
    <property type="term" value="F:telomerase activity"/>
    <property type="evidence" value="ECO:0007669"/>
    <property type="project" value="UniProtKB-ARBA"/>
</dbReference>
<keyword evidence="8 13" id="KW-0460">Magnesium</keyword>
<dbReference type="InterPro" id="IPR000477">
    <property type="entry name" value="RT_dom"/>
</dbReference>
<dbReference type="PRINTS" id="PR01365">
    <property type="entry name" value="TELOMERASERT"/>
</dbReference>
<feature type="compositionally biased region" description="Polar residues" evidence="14">
    <location>
        <begin position="110"/>
        <end position="138"/>
    </location>
</feature>
<keyword evidence="6 13" id="KW-0548">Nucleotidyltransferase</keyword>
<dbReference type="Pfam" id="PF12009">
    <property type="entry name" value="Telomerase_RBD"/>
    <property type="match status" value="1"/>
</dbReference>
<feature type="region of interest" description="Disordered" evidence="14">
    <location>
        <begin position="1"/>
        <end position="22"/>
    </location>
</feature>
<evidence type="ECO:0000256" key="3">
    <source>
        <dbReference type="ARBA" id="ARBA00016182"/>
    </source>
</evidence>
<dbReference type="PANTHER" id="PTHR12066:SF0">
    <property type="entry name" value="TELOMERASE REVERSE TRANSCRIPTASE"/>
    <property type="match status" value="1"/>
</dbReference>
<dbReference type="PROSITE" id="PS50878">
    <property type="entry name" value="RT_POL"/>
    <property type="match status" value="1"/>
</dbReference>
<protein>
    <recommendedName>
        <fullName evidence="3 13">Telomerase reverse transcriptase</fullName>
        <ecNumber evidence="2 13">2.7.7.49</ecNumber>
    </recommendedName>
    <alternativeName>
        <fullName evidence="13">Telomerase catalytic subunit</fullName>
    </alternativeName>
</protein>
<feature type="compositionally biased region" description="Basic residues" evidence="14">
    <location>
        <begin position="194"/>
        <end position="208"/>
    </location>
</feature>
<comment type="similarity">
    <text evidence="1 13">Belongs to the reverse transcriptase family. Telomerase subfamily.</text>
</comment>
<keyword evidence="17" id="KW-1185">Reference proteome</keyword>
<keyword evidence="11 13" id="KW-0539">Nucleus</keyword>
<reference evidence="16 17" key="1">
    <citation type="submission" date="2024-10" db="EMBL/GenBank/DDBJ databases">
        <title>Updated reference genomes for cyclostephanoid diatoms.</title>
        <authorList>
            <person name="Roberts W.R."/>
            <person name="Alverson A.J."/>
        </authorList>
    </citation>
    <scope>NUCLEOTIDE SEQUENCE [LARGE SCALE GENOMIC DNA]</scope>
    <source>
        <strain evidence="16 17">AJA232-27</strain>
    </source>
</reference>
<dbReference type="EC" id="2.7.7.49" evidence="2 13"/>
<feature type="compositionally biased region" description="Basic residues" evidence="14">
    <location>
        <begin position="147"/>
        <end position="161"/>
    </location>
</feature>
<proteinExistence type="inferred from homology"/>
<dbReference type="Proteomes" id="UP001530293">
    <property type="component" value="Unassembled WGS sequence"/>
</dbReference>
<feature type="region of interest" description="Disordered" evidence="14">
    <location>
        <begin position="104"/>
        <end position="231"/>
    </location>
</feature>
<gene>
    <name evidence="16" type="ORF">ACHAWU_008058</name>
</gene>
<evidence type="ECO:0000256" key="10">
    <source>
        <dbReference type="ARBA" id="ARBA00022918"/>
    </source>
</evidence>
<comment type="caution">
    <text evidence="16">The sequence shown here is derived from an EMBL/GenBank/DDBJ whole genome shotgun (WGS) entry which is preliminary data.</text>
</comment>
<evidence type="ECO:0000256" key="4">
    <source>
        <dbReference type="ARBA" id="ARBA00022454"/>
    </source>
</evidence>
<dbReference type="GO" id="GO:0000781">
    <property type="term" value="C:chromosome, telomeric region"/>
    <property type="evidence" value="ECO:0007669"/>
    <property type="project" value="UniProtKB-SubCell"/>
</dbReference>
<evidence type="ECO:0000256" key="11">
    <source>
        <dbReference type="ARBA" id="ARBA00023242"/>
    </source>
</evidence>